<evidence type="ECO:0000313" key="1">
    <source>
        <dbReference type="EMBL" id="MEF2113247.1"/>
    </source>
</evidence>
<evidence type="ECO:0000313" key="2">
    <source>
        <dbReference type="Proteomes" id="UP001498469"/>
    </source>
</evidence>
<protein>
    <submittedName>
        <fullName evidence="1">Uncharacterized protein</fullName>
    </submittedName>
</protein>
<reference evidence="1 2" key="1">
    <citation type="submission" date="2023-11" db="EMBL/GenBank/DDBJ databases">
        <title>Draft genome sequence of a psychrophilic Clostridium strain from permafrost water brine.</title>
        <authorList>
            <person name="Shcherbakova V.A."/>
            <person name="Trubitsyn V.E."/>
            <person name="Zakharyuk A.G."/>
        </authorList>
    </citation>
    <scope>NUCLEOTIDE SEQUENCE [LARGE SCALE GENOMIC DNA]</scope>
    <source>
        <strain evidence="1 2">14F</strain>
    </source>
</reference>
<keyword evidence="2" id="KW-1185">Reference proteome</keyword>
<dbReference type="Proteomes" id="UP001498469">
    <property type="component" value="Unassembled WGS sequence"/>
</dbReference>
<sequence length="73" mass="8826">MHKDKIIIINGFNNNVHALVLKIKTRGNEVKDMSFFDYEYFGKVWQYKLINYMISKNSEKRAKYLKLFKDYPS</sequence>
<proteinExistence type="predicted"/>
<organism evidence="1 2">
    <name type="scientific">Clostridium frigoriphilum</name>
    <dbReference type="NCBI Taxonomy" id="443253"/>
    <lineage>
        <taxon>Bacteria</taxon>
        <taxon>Bacillati</taxon>
        <taxon>Bacillota</taxon>
        <taxon>Clostridia</taxon>
        <taxon>Eubacteriales</taxon>
        <taxon>Clostridiaceae</taxon>
        <taxon>Clostridium</taxon>
    </lineage>
</organism>
<comment type="caution">
    <text evidence="1">The sequence shown here is derived from an EMBL/GenBank/DDBJ whole genome shotgun (WGS) entry which is preliminary data.</text>
</comment>
<dbReference type="EMBL" id="JAZHFS010000011">
    <property type="protein sequence ID" value="MEF2113247.1"/>
    <property type="molecule type" value="Genomic_DNA"/>
</dbReference>
<accession>A0ABU7UPA8</accession>
<dbReference type="RefSeq" id="WP_216248731.1">
    <property type="nucleotide sequence ID" value="NZ_JAZHFS010000011.1"/>
</dbReference>
<gene>
    <name evidence="1" type="ORF">SJI18_13125</name>
</gene>
<name>A0ABU7UPA8_9CLOT</name>